<sequence>MRPRTTRLITRLRPCRTRPFAARYSRVRIQTSPMSNHRVVLLGGLKHQQRPFSATPNTDLTSTQLSVLAVAKS</sequence>
<accession>A0A5K3FSS5</accession>
<evidence type="ECO:0000313" key="1">
    <source>
        <dbReference type="WBParaSite" id="MCU_010934-RA"/>
    </source>
</evidence>
<dbReference type="AlphaFoldDB" id="A0A5K3FSS5"/>
<protein>
    <submittedName>
        <fullName evidence="1">DUF1534 domain-containing protein</fullName>
    </submittedName>
</protein>
<reference evidence="1" key="1">
    <citation type="submission" date="2019-11" db="UniProtKB">
        <authorList>
            <consortium name="WormBaseParasite"/>
        </authorList>
    </citation>
    <scope>IDENTIFICATION</scope>
</reference>
<proteinExistence type="predicted"/>
<dbReference type="WBParaSite" id="MCU_010934-RA">
    <property type="protein sequence ID" value="MCU_010934-RA"/>
    <property type="gene ID" value="MCU_010934"/>
</dbReference>
<name>A0A5K3FSS5_MESCO</name>
<organism evidence="1">
    <name type="scientific">Mesocestoides corti</name>
    <name type="common">Flatworm</name>
    <dbReference type="NCBI Taxonomy" id="53468"/>
    <lineage>
        <taxon>Eukaryota</taxon>
        <taxon>Metazoa</taxon>
        <taxon>Spiralia</taxon>
        <taxon>Lophotrochozoa</taxon>
        <taxon>Platyhelminthes</taxon>
        <taxon>Cestoda</taxon>
        <taxon>Eucestoda</taxon>
        <taxon>Cyclophyllidea</taxon>
        <taxon>Mesocestoididae</taxon>
        <taxon>Mesocestoides</taxon>
    </lineage>
</organism>